<evidence type="ECO:0000313" key="2">
    <source>
        <dbReference type="Proteomes" id="UP000274131"/>
    </source>
</evidence>
<dbReference type="InterPro" id="IPR057942">
    <property type="entry name" value="TPR_TNPO3_IPO13_3rd"/>
</dbReference>
<dbReference type="PANTHER" id="PTHR12363:SF42">
    <property type="entry name" value="TRANSPORTIN-3"/>
    <property type="match status" value="1"/>
</dbReference>
<accession>A0A158QA91</accession>
<dbReference type="EMBL" id="UXUI01007776">
    <property type="protein sequence ID" value="VDD89398.1"/>
    <property type="molecule type" value="Genomic_DNA"/>
</dbReference>
<gene>
    <name evidence="1" type="ORF">EVEC_LOCUS4149</name>
</gene>
<name>A0A158QA91_ENTVE</name>
<reference evidence="1 2" key="2">
    <citation type="submission" date="2018-10" db="EMBL/GenBank/DDBJ databases">
        <authorList>
            <consortium name="Pathogen Informatics"/>
        </authorList>
    </citation>
    <scope>NUCLEOTIDE SEQUENCE [LARGE SCALE GENOMIC DNA]</scope>
</reference>
<dbReference type="InterPro" id="IPR058537">
    <property type="entry name" value="TPR_TNPO3_IPO13_4th"/>
</dbReference>
<dbReference type="Pfam" id="PF24139">
    <property type="entry name" value="TPR_TNPO3_IPO13_4th"/>
    <property type="match status" value="1"/>
</dbReference>
<dbReference type="STRING" id="51028.A0A158QA91"/>
<dbReference type="InterPro" id="IPR011989">
    <property type="entry name" value="ARM-like"/>
</dbReference>
<dbReference type="Proteomes" id="UP000274131">
    <property type="component" value="Unassembled WGS sequence"/>
</dbReference>
<dbReference type="SUPFAM" id="SSF48371">
    <property type="entry name" value="ARM repeat"/>
    <property type="match status" value="1"/>
</dbReference>
<dbReference type="Gene3D" id="1.25.10.10">
    <property type="entry name" value="Leucine-rich Repeat Variant"/>
    <property type="match status" value="1"/>
</dbReference>
<dbReference type="AlphaFoldDB" id="A0A158QA91"/>
<dbReference type="PANTHER" id="PTHR12363">
    <property type="entry name" value="TRANSPORTIN 3 AND IMPORTIN 13"/>
    <property type="match status" value="1"/>
</dbReference>
<evidence type="ECO:0000313" key="1">
    <source>
        <dbReference type="EMBL" id="VDD89398.1"/>
    </source>
</evidence>
<dbReference type="OrthoDB" id="435593at2759"/>
<dbReference type="GO" id="GO:0005737">
    <property type="term" value="C:cytoplasm"/>
    <property type="evidence" value="ECO:0007669"/>
    <property type="project" value="TreeGrafter"/>
</dbReference>
<dbReference type="Pfam" id="PF24140">
    <property type="entry name" value="TPR_TNPO3_IPO13_3rd"/>
    <property type="match status" value="1"/>
</dbReference>
<protein>
    <submittedName>
        <fullName evidence="3">Importin-11</fullName>
    </submittedName>
</protein>
<proteinExistence type="predicted"/>
<organism evidence="3">
    <name type="scientific">Enterobius vermicularis</name>
    <name type="common">Human pinworm</name>
    <dbReference type="NCBI Taxonomy" id="51028"/>
    <lineage>
        <taxon>Eukaryota</taxon>
        <taxon>Metazoa</taxon>
        <taxon>Ecdysozoa</taxon>
        <taxon>Nematoda</taxon>
        <taxon>Chromadorea</taxon>
        <taxon>Rhabditida</taxon>
        <taxon>Spirurina</taxon>
        <taxon>Oxyuridomorpha</taxon>
        <taxon>Oxyuroidea</taxon>
        <taxon>Oxyuridae</taxon>
        <taxon>Enterobius</taxon>
    </lineage>
</organism>
<dbReference type="WBParaSite" id="EVEC_0000444101-mRNA-1">
    <property type="protein sequence ID" value="EVEC_0000444101-mRNA-1"/>
    <property type="gene ID" value="EVEC_0000444101"/>
</dbReference>
<dbReference type="Pfam" id="PF24138">
    <property type="entry name" value="TPR_TNPO3_IPO13_2nd"/>
    <property type="match status" value="1"/>
</dbReference>
<keyword evidence="2" id="KW-1185">Reference proteome</keyword>
<dbReference type="InterPro" id="IPR051345">
    <property type="entry name" value="Importin_beta-like_NTR"/>
</dbReference>
<dbReference type="GO" id="GO:0006606">
    <property type="term" value="P:protein import into nucleus"/>
    <property type="evidence" value="ECO:0007669"/>
    <property type="project" value="TreeGrafter"/>
</dbReference>
<evidence type="ECO:0000313" key="3">
    <source>
        <dbReference type="WBParaSite" id="EVEC_0000444101-mRNA-1"/>
    </source>
</evidence>
<reference evidence="3" key="1">
    <citation type="submission" date="2016-04" db="UniProtKB">
        <authorList>
            <consortium name="WormBaseParasite"/>
        </authorList>
    </citation>
    <scope>IDENTIFICATION</scope>
</reference>
<dbReference type="InterPro" id="IPR057941">
    <property type="entry name" value="TPR_TNPO3_IPO13_2nd"/>
</dbReference>
<sequence length="603" mass="68395">MAEHALEMTFNIWYRLSEFLYDRNDDSLSEKFRPFIERYLLALYRHCQLDPDEKDVPDYEGEHEYRLKIADSIKDVVFIVGTDNCVSNMITILHSCAMGTWVESEAALYIISVVIHNVLPTEETVVPSLVRAVLELSPDSHPALFHTAIRLFGNLVDWLDENKAYRDECIDWLLNKAQSEIYVRVAAESLETIFDKCGASLTKYFERLLALIPVLQKTTSKGQQVEASILSLLKASASLLNGLPPEEMASCLKVITDPQTDRLALATKDTLPNGSSPSSQTNNENCSDAWVQLTNDPVLWIDRIAAIFRQLQPWQSQPAKSTSPNNNVAPVPFLDTVNKVWPVLSMALNKFEDNTRVVEHLCRTIRFLIRSLGVQSIIFVDPLVHQMIDIYNRHQHSCFLYLASILVDEYGQLEHYRQGLVLMLQALSEESFKLLLRSNNFREHPDTIDDLYRLGIRFVHRAASVFFILPVCERLFECGISALDVDHVEANRSVTKFFIESVDSILIARKANYRDKGVEGAESLLDKYGERLVSGCLRASIFSVTGSLRRDMAEVIFMIGKMSKEKLSEWLNSALGTLPRDVGLAATTQQLQGFHRNVLELAM</sequence>
<dbReference type="InterPro" id="IPR016024">
    <property type="entry name" value="ARM-type_fold"/>
</dbReference>